<evidence type="ECO:0000259" key="10">
    <source>
        <dbReference type="PROSITE" id="PS50109"/>
    </source>
</evidence>
<dbReference type="Gene3D" id="3.30.565.10">
    <property type="entry name" value="Histidine kinase-like ATPase, C-terminal domain"/>
    <property type="match status" value="1"/>
</dbReference>
<dbReference type="EMBL" id="OBDZ01000001">
    <property type="protein sequence ID" value="SNY05435.1"/>
    <property type="molecule type" value="Genomic_DNA"/>
</dbReference>
<protein>
    <recommendedName>
        <fullName evidence="2">histidine kinase</fullName>
        <ecNumber evidence="2">2.7.13.3</ecNumber>
    </recommendedName>
</protein>
<accession>A0A285F2C2</accession>
<dbReference type="InterPro" id="IPR013767">
    <property type="entry name" value="PAS_fold"/>
</dbReference>
<feature type="domain" description="PAC" evidence="12">
    <location>
        <begin position="88"/>
        <end position="138"/>
    </location>
</feature>
<evidence type="ECO:0000256" key="4">
    <source>
        <dbReference type="ARBA" id="ARBA00022679"/>
    </source>
</evidence>
<keyword evidence="3" id="KW-0597">Phosphoprotein</keyword>
<evidence type="ECO:0000259" key="12">
    <source>
        <dbReference type="PROSITE" id="PS50113"/>
    </source>
</evidence>
<feature type="domain" description="Histidine kinase" evidence="10">
    <location>
        <begin position="432"/>
        <end position="663"/>
    </location>
</feature>
<dbReference type="OrthoDB" id="9784397at2"/>
<dbReference type="PROSITE" id="PS50109">
    <property type="entry name" value="HIS_KIN"/>
    <property type="match status" value="1"/>
</dbReference>
<feature type="domain" description="PAC" evidence="12">
    <location>
        <begin position="362"/>
        <end position="412"/>
    </location>
</feature>
<dbReference type="EC" id="2.7.13.3" evidence="2"/>
<dbReference type="Gene3D" id="1.10.287.130">
    <property type="match status" value="1"/>
</dbReference>
<feature type="coiled-coil region" evidence="9">
    <location>
        <begin position="129"/>
        <end position="156"/>
    </location>
</feature>
<keyword evidence="7" id="KW-0067">ATP-binding</keyword>
<dbReference type="SMART" id="SM00387">
    <property type="entry name" value="HATPase_c"/>
    <property type="match status" value="1"/>
</dbReference>
<dbReference type="SMART" id="SM00086">
    <property type="entry name" value="PAC"/>
    <property type="match status" value="3"/>
</dbReference>
<evidence type="ECO:0000313" key="13">
    <source>
        <dbReference type="EMBL" id="SNY05435.1"/>
    </source>
</evidence>
<evidence type="ECO:0000256" key="8">
    <source>
        <dbReference type="ARBA" id="ARBA00023012"/>
    </source>
</evidence>
<dbReference type="SUPFAM" id="SSF55874">
    <property type="entry name" value="ATPase domain of HSP90 chaperone/DNA topoisomerase II/histidine kinase"/>
    <property type="match status" value="1"/>
</dbReference>
<dbReference type="InterPro" id="IPR035965">
    <property type="entry name" value="PAS-like_dom_sf"/>
</dbReference>
<dbReference type="AlphaFoldDB" id="A0A285F2C2"/>
<dbReference type="SUPFAM" id="SSF55785">
    <property type="entry name" value="PYP-like sensor domain (PAS domain)"/>
    <property type="match status" value="3"/>
</dbReference>
<evidence type="ECO:0000313" key="14">
    <source>
        <dbReference type="Proteomes" id="UP000219573"/>
    </source>
</evidence>
<dbReference type="SMART" id="SM00091">
    <property type="entry name" value="PAS"/>
    <property type="match status" value="3"/>
</dbReference>
<keyword evidence="5" id="KW-0547">Nucleotide-binding</keyword>
<dbReference type="Gene3D" id="3.30.450.20">
    <property type="entry name" value="PAS domain"/>
    <property type="match status" value="3"/>
</dbReference>
<dbReference type="SUPFAM" id="SSF47384">
    <property type="entry name" value="Homodimeric domain of signal transducing histidine kinase"/>
    <property type="match status" value="1"/>
</dbReference>
<evidence type="ECO:0000256" key="2">
    <source>
        <dbReference type="ARBA" id="ARBA00012438"/>
    </source>
</evidence>
<dbReference type="PANTHER" id="PTHR43065">
    <property type="entry name" value="SENSOR HISTIDINE KINASE"/>
    <property type="match status" value="1"/>
</dbReference>
<keyword evidence="14" id="KW-1185">Reference proteome</keyword>
<evidence type="ECO:0000259" key="11">
    <source>
        <dbReference type="PROSITE" id="PS50112"/>
    </source>
</evidence>
<dbReference type="PROSITE" id="PS50112">
    <property type="entry name" value="PAS"/>
    <property type="match status" value="3"/>
</dbReference>
<gene>
    <name evidence="13" type="ORF">SAMN06265827_10155</name>
</gene>
<keyword evidence="4" id="KW-0808">Transferase</keyword>
<dbReference type="InterPro" id="IPR003594">
    <property type="entry name" value="HATPase_dom"/>
</dbReference>
<dbReference type="InterPro" id="IPR004358">
    <property type="entry name" value="Sig_transdc_His_kin-like_C"/>
</dbReference>
<comment type="catalytic activity">
    <reaction evidence="1">
        <text>ATP + protein L-histidine = ADP + protein N-phospho-L-histidine.</text>
        <dbReference type="EC" id="2.7.13.3"/>
    </reaction>
</comment>
<dbReference type="Pfam" id="PF13426">
    <property type="entry name" value="PAS_9"/>
    <property type="match status" value="2"/>
</dbReference>
<evidence type="ECO:0000256" key="6">
    <source>
        <dbReference type="ARBA" id="ARBA00022777"/>
    </source>
</evidence>
<dbReference type="NCBIfam" id="TIGR00229">
    <property type="entry name" value="sensory_box"/>
    <property type="match status" value="3"/>
</dbReference>
<feature type="domain" description="PAC" evidence="12">
    <location>
        <begin position="225"/>
        <end position="275"/>
    </location>
</feature>
<evidence type="ECO:0000256" key="1">
    <source>
        <dbReference type="ARBA" id="ARBA00000085"/>
    </source>
</evidence>
<dbReference type="Proteomes" id="UP000219573">
    <property type="component" value="Unassembled WGS sequence"/>
</dbReference>
<name>A0A285F2C2_9FIRM</name>
<evidence type="ECO:0000256" key="5">
    <source>
        <dbReference type="ARBA" id="ARBA00022741"/>
    </source>
</evidence>
<proteinExistence type="predicted"/>
<dbReference type="InterPro" id="IPR000014">
    <property type="entry name" value="PAS"/>
</dbReference>
<dbReference type="InterPro" id="IPR036097">
    <property type="entry name" value="HisK_dim/P_sf"/>
</dbReference>
<dbReference type="InterPro" id="IPR000700">
    <property type="entry name" value="PAS-assoc_C"/>
</dbReference>
<reference evidence="14" key="1">
    <citation type="submission" date="2017-09" db="EMBL/GenBank/DDBJ databases">
        <authorList>
            <person name="Varghese N."/>
            <person name="Submissions S."/>
        </authorList>
    </citation>
    <scope>NUCLEOTIDE SEQUENCE [LARGE SCALE GENOMIC DNA]</scope>
    <source>
        <strain evidence="14">MSL47</strain>
    </source>
</reference>
<feature type="domain" description="PAS" evidence="11">
    <location>
        <begin position="290"/>
        <end position="360"/>
    </location>
</feature>
<dbReference type="InterPro" id="IPR003661">
    <property type="entry name" value="HisK_dim/P_dom"/>
</dbReference>
<keyword evidence="9" id="KW-0175">Coiled coil</keyword>
<keyword evidence="6" id="KW-0418">Kinase</keyword>
<dbReference type="CDD" id="cd00082">
    <property type="entry name" value="HisKA"/>
    <property type="match status" value="1"/>
</dbReference>
<dbReference type="CDD" id="cd00130">
    <property type="entry name" value="PAS"/>
    <property type="match status" value="3"/>
</dbReference>
<feature type="domain" description="PAS" evidence="11">
    <location>
        <begin position="19"/>
        <end position="62"/>
    </location>
</feature>
<sequence>MDNQLDVIGDDFIDKLNNSPKWMSRILQVAIDAFWIMDVEGNILEVNNATLKVLGYSKEELLKMNIKDLEADNQQRDYIEKVINEDRHSFEARYICKSGSNVDLEISVNFINDLDAPFLVVFARDITERKRKNQQLERAYQENQRFLDKLRKQKNRINTILQTSMDAFWVMDSQGEILEVNEAFIDLFGYSLVEIMTMNISSLDIRKEAEELKEDLSEIRAKKKDRFESKYRCKDGSIIELEISATFVDSLDEPIFVVFARDITDRKIKHRELEKAYQDNQIFLDKLRKEGNRTNTILQTSMDAFWVMDNQGEILEVNEAFIDLFKYSLIEIMNMNISDLDFNRSKDDIQEHLIEIKNKEKDRFESRYKRKDGSCVELEISATFISSLDEPIFVVFARDITERKRRQRELDDAQKQLMQAEKMAALGRLVAGVAHEINTPLGIGVTVASYLEEITREILRLYNNNQMTRSDLEGYLESTSESTEMVLKNLENASELISKFKQVAVDQTNNEKREIDLKGYLTDILISLKPRLKKSNHTIKLKCSDDIKLYTYPGAISQIVTNLIINSLMHAFAEKEFGEINIELREENQLVELKYKDNGKGIPQENIKKIFEPFFTTKRGQGGTGLGLNLVYNLVTSALGGKVRCKSSSQNGTIFIIEIPKGVMGDG</sequence>
<dbReference type="InterPro" id="IPR001610">
    <property type="entry name" value="PAC"/>
</dbReference>
<dbReference type="RefSeq" id="WP_097016102.1">
    <property type="nucleotide sequence ID" value="NZ_OBDZ01000001.1"/>
</dbReference>
<dbReference type="PRINTS" id="PR00344">
    <property type="entry name" value="BCTRLSENSOR"/>
</dbReference>
<dbReference type="PANTHER" id="PTHR43065:SF47">
    <property type="match status" value="1"/>
</dbReference>
<dbReference type="GO" id="GO:0000155">
    <property type="term" value="F:phosphorelay sensor kinase activity"/>
    <property type="evidence" value="ECO:0007669"/>
    <property type="project" value="InterPro"/>
</dbReference>
<keyword evidence="8" id="KW-0902">Two-component regulatory system</keyword>
<evidence type="ECO:0000256" key="3">
    <source>
        <dbReference type="ARBA" id="ARBA00022553"/>
    </source>
</evidence>
<dbReference type="CDD" id="cd00075">
    <property type="entry name" value="HATPase"/>
    <property type="match status" value="1"/>
</dbReference>
<organism evidence="13 14">
    <name type="scientific">Orenia metallireducens</name>
    <dbReference type="NCBI Taxonomy" id="1413210"/>
    <lineage>
        <taxon>Bacteria</taxon>
        <taxon>Bacillati</taxon>
        <taxon>Bacillota</taxon>
        <taxon>Clostridia</taxon>
        <taxon>Halanaerobiales</taxon>
        <taxon>Halobacteroidaceae</taxon>
        <taxon>Orenia</taxon>
    </lineage>
</organism>
<dbReference type="Pfam" id="PF00989">
    <property type="entry name" value="PAS"/>
    <property type="match status" value="1"/>
</dbReference>
<feature type="domain" description="PAS" evidence="11">
    <location>
        <begin position="153"/>
        <end position="223"/>
    </location>
</feature>
<dbReference type="Pfam" id="PF02518">
    <property type="entry name" value="HATPase_c"/>
    <property type="match status" value="1"/>
</dbReference>
<evidence type="ECO:0000256" key="7">
    <source>
        <dbReference type="ARBA" id="ARBA00022840"/>
    </source>
</evidence>
<evidence type="ECO:0000256" key="9">
    <source>
        <dbReference type="SAM" id="Coils"/>
    </source>
</evidence>
<dbReference type="PROSITE" id="PS50113">
    <property type="entry name" value="PAC"/>
    <property type="match status" value="3"/>
</dbReference>
<dbReference type="InterPro" id="IPR036890">
    <property type="entry name" value="HATPase_C_sf"/>
</dbReference>
<dbReference type="InterPro" id="IPR005467">
    <property type="entry name" value="His_kinase_dom"/>
</dbReference>